<dbReference type="InterPro" id="IPR045569">
    <property type="entry name" value="Metalloprtase-TldD/E_C"/>
</dbReference>
<dbReference type="SUPFAM" id="SSF111283">
    <property type="entry name" value="Putative modulator of DNA gyrase, PmbA/TldD"/>
    <property type="match status" value="1"/>
</dbReference>
<dbReference type="PANTHER" id="PTHR30624:SF0">
    <property type="entry name" value="METALLOPROTEASE SLR0863"/>
    <property type="match status" value="1"/>
</dbReference>
<dbReference type="GO" id="GO:0005829">
    <property type="term" value="C:cytosol"/>
    <property type="evidence" value="ECO:0007669"/>
    <property type="project" value="TreeGrafter"/>
</dbReference>
<reference evidence="8 10" key="2">
    <citation type="journal article" date="2017" name="BMC Genomics">
        <title>Genomic analysis of methanogenic archaea reveals a shift towards energy conservation.</title>
        <authorList>
            <person name="Gilmore S.P."/>
            <person name="Henske J.K."/>
            <person name="Sexton J.A."/>
            <person name="Solomon K.V."/>
            <person name="Seppala S."/>
            <person name="Yoo J.I."/>
            <person name="Huyett L.M."/>
            <person name="Pressman A."/>
            <person name="Cogan J.Z."/>
            <person name="Kivenson V."/>
            <person name="Peng X."/>
            <person name="Tan Y."/>
            <person name="Valentine D.L."/>
            <person name="O'Malley M.A."/>
        </authorList>
    </citation>
    <scope>NUCLEOTIDE SEQUENCE [LARGE SCALE GENOMIC DNA]</scope>
    <source>
        <strain evidence="8 10">1R-7</strain>
    </source>
</reference>
<dbReference type="RefSeq" id="WP_180738331.1">
    <property type="nucleotide sequence ID" value="NZ_LMVN01000006.1"/>
</dbReference>
<dbReference type="EMBL" id="LWMS01000045">
    <property type="protein sequence ID" value="PWL07692.1"/>
    <property type="molecule type" value="Genomic_DNA"/>
</dbReference>
<dbReference type="PANTHER" id="PTHR30624">
    <property type="entry name" value="UNCHARACTERIZED PROTEIN TLDD AND PMBA"/>
    <property type="match status" value="1"/>
</dbReference>
<dbReference type="Pfam" id="PF19290">
    <property type="entry name" value="PmbA_TldD_2nd"/>
    <property type="match status" value="1"/>
</dbReference>
<protein>
    <submittedName>
        <fullName evidence="9">Metalloprotease TldD</fullName>
        <ecNumber evidence="9">3.4.-.-</ecNumber>
    </submittedName>
</protein>
<evidence type="ECO:0000256" key="3">
    <source>
        <dbReference type="ARBA" id="ARBA00022801"/>
    </source>
</evidence>
<accession>A0A2A2HEX9</accession>
<dbReference type="InterPro" id="IPR025502">
    <property type="entry name" value="TldD"/>
</dbReference>
<dbReference type="Pfam" id="PF19289">
    <property type="entry name" value="PmbA_TldD_3rd"/>
    <property type="match status" value="1"/>
</dbReference>
<evidence type="ECO:0000313" key="10">
    <source>
        <dbReference type="Proteomes" id="UP000217528"/>
    </source>
</evidence>
<evidence type="ECO:0000256" key="2">
    <source>
        <dbReference type="ARBA" id="ARBA00022670"/>
    </source>
</evidence>
<evidence type="ECO:0000313" key="8">
    <source>
        <dbReference type="EMBL" id="PAV07876.1"/>
    </source>
</evidence>
<dbReference type="InterPro" id="IPR036059">
    <property type="entry name" value="TldD/PmbA_sf"/>
</dbReference>
<evidence type="ECO:0000259" key="5">
    <source>
        <dbReference type="Pfam" id="PF01523"/>
    </source>
</evidence>
<feature type="domain" description="Metalloprotease TldD/E N-terminal" evidence="5">
    <location>
        <begin position="25"/>
        <end position="84"/>
    </location>
</feature>
<comment type="similarity">
    <text evidence="1">Belongs to the peptidase U62 family.</text>
</comment>
<organism evidence="8 10">
    <name type="scientific">Methanosphaera cuniculi</name>
    <dbReference type="NCBI Taxonomy" id="1077256"/>
    <lineage>
        <taxon>Archaea</taxon>
        <taxon>Methanobacteriati</taxon>
        <taxon>Methanobacteriota</taxon>
        <taxon>Methanomada group</taxon>
        <taxon>Methanobacteria</taxon>
        <taxon>Methanobacteriales</taxon>
        <taxon>Methanobacteriaceae</taxon>
        <taxon>Methanosphaera</taxon>
    </lineage>
</organism>
<comment type="caution">
    <text evidence="8">The sequence shown here is derived from an EMBL/GenBank/DDBJ whole genome shotgun (WGS) entry which is preliminary data.</text>
</comment>
<reference evidence="9 11" key="1">
    <citation type="submission" date="2016-04" db="EMBL/GenBank/DDBJ databases">
        <title>Genome sequence of Methanosphaera cuniculi DSM 4103.</title>
        <authorList>
            <person name="Poehlein A."/>
            <person name="Seedorf H."/>
            <person name="Daniel R."/>
        </authorList>
    </citation>
    <scope>NUCLEOTIDE SEQUENCE [LARGE SCALE GENOMIC DNA]</scope>
    <source>
        <strain evidence="9 11">DSM 4103</strain>
    </source>
</reference>
<keyword evidence="4 9" id="KW-0482">Metalloprotease</keyword>
<dbReference type="EC" id="3.4.-.-" evidence="9"/>
<sequence length="459" mass="49103">MINTPIDVDYFQKIINKLETQVDYADIRVEDLQSNTIIMKDGKIDNVDSGINYAVAIRVLKNGAWGSAYTTEHEKVEDIATKATTLAAHLKSDVKLTPPDPQEDIVTSDAKIKIDDVTFDEKIDAMKDANQAAQLDEIQSTNIVYSESQSTSLLLSTEGTNILSENNRTLMSMNTVANNGEVMQIGHKSLGAVGGFEVVADADLEVFGRQIAEKAINLLDAKTPPSGNFPVILDPELAGVFIHEALGHASEADIILQNDSILKGRLGEKIGSDLITVVDDASCKQGFGYYAYDVEGTKTSKNVLVENGVLKSVLSSRETAEKLGRKSSGNARCPLGDQTIVRMSNTYIQPGDSSFDELIEGIHDGIYLKGSRGGQVDTGRGVFQFNAVEAYTINNGELGEHIRDVSLSGSTLDILNNVEGVGSDFALSVGFCGKDGQTAPVGDGGPHIKVSKATVGGVQ</sequence>
<dbReference type="Proteomes" id="UP000217528">
    <property type="component" value="Unassembled WGS sequence"/>
</dbReference>
<gene>
    <name evidence="9" type="primary">tldD</name>
    <name evidence="8" type="ORF">ASJ82_06710</name>
    <name evidence="9" type="ORF">MSCUN_14450</name>
</gene>
<proteinExistence type="inferred from homology"/>
<evidence type="ECO:0000313" key="9">
    <source>
        <dbReference type="EMBL" id="PWL07692.1"/>
    </source>
</evidence>
<evidence type="ECO:0000313" key="11">
    <source>
        <dbReference type="Proteomes" id="UP000246004"/>
    </source>
</evidence>
<evidence type="ECO:0000259" key="7">
    <source>
        <dbReference type="Pfam" id="PF19290"/>
    </source>
</evidence>
<dbReference type="Proteomes" id="UP000246004">
    <property type="component" value="Unassembled WGS sequence"/>
</dbReference>
<evidence type="ECO:0000256" key="1">
    <source>
        <dbReference type="ARBA" id="ARBA00005836"/>
    </source>
</evidence>
<dbReference type="AlphaFoldDB" id="A0A2A2HEX9"/>
<evidence type="ECO:0000259" key="6">
    <source>
        <dbReference type="Pfam" id="PF19289"/>
    </source>
</evidence>
<dbReference type="GO" id="GO:0006508">
    <property type="term" value="P:proteolysis"/>
    <property type="evidence" value="ECO:0007669"/>
    <property type="project" value="UniProtKB-KW"/>
</dbReference>
<name>A0A2A2HEX9_9EURY</name>
<dbReference type="InterPro" id="IPR002510">
    <property type="entry name" value="Metalloprtase-TldD/E_N"/>
</dbReference>
<dbReference type="GO" id="GO:0008237">
    <property type="term" value="F:metallopeptidase activity"/>
    <property type="evidence" value="ECO:0007669"/>
    <property type="project" value="UniProtKB-KW"/>
</dbReference>
<dbReference type="Pfam" id="PF01523">
    <property type="entry name" value="PmbA_TldD_1st"/>
    <property type="match status" value="1"/>
</dbReference>
<feature type="domain" description="Metalloprotease TldD/E C-terminal" evidence="6">
    <location>
        <begin position="226"/>
        <end position="457"/>
    </location>
</feature>
<dbReference type="Gene3D" id="3.30.2290.10">
    <property type="entry name" value="PmbA/TldD superfamily"/>
    <property type="match status" value="1"/>
</dbReference>
<dbReference type="InterPro" id="IPR045570">
    <property type="entry name" value="Metalloprtase-TldD/E_cen_dom"/>
</dbReference>
<keyword evidence="3 9" id="KW-0378">Hydrolase</keyword>
<keyword evidence="2 9" id="KW-0645">Protease</keyword>
<keyword evidence="10" id="KW-1185">Reference proteome</keyword>
<dbReference type="InterPro" id="IPR051463">
    <property type="entry name" value="Peptidase_U62_metallo"/>
</dbReference>
<feature type="domain" description="Metalloprotease TldD/E central" evidence="7">
    <location>
        <begin position="113"/>
        <end position="219"/>
    </location>
</feature>
<dbReference type="EMBL" id="LMVN01000006">
    <property type="protein sequence ID" value="PAV07876.1"/>
    <property type="molecule type" value="Genomic_DNA"/>
</dbReference>
<dbReference type="PIRSF" id="PIRSF004919">
    <property type="entry name" value="TldD"/>
    <property type="match status" value="1"/>
</dbReference>
<evidence type="ECO:0000256" key="4">
    <source>
        <dbReference type="ARBA" id="ARBA00023049"/>
    </source>
</evidence>
<dbReference type="InterPro" id="IPR035068">
    <property type="entry name" value="TldD/PmbA_N"/>
</dbReference>
<dbReference type="OrthoDB" id="98233at2157"/>